<feature type="transmembrane region" description="Helical" evidence="1">
    <location>
        <begin position="206"/>
        <end position="226"/>
    </location>
</feature>
<sequence length="227" mass="24116">MLGSIVNFLAIIIGGILGLLLKKGIPERISKTIIEGLALCVFFIGVSGMLKGSNVLLIIFSIVIGGIIGEIIDIDKLINNLGKKIEEKFEGKGNISEAFVTTSLLYCVGAMAIVGSLQSGLEGNHKILFAKSILDGISSIIFASTMGIGVLFSAFSVLLYQGAITLLAFTLKNILTTATINEMTSIGSLLILGISLNMLKITNIKIANLLPSVLIPIVYYMLLNLIK</sequence>
<feature type="transmembrane region" description="Helical" evidence="1">
    <location>
        <begin position="95"/>
        <end position="117"/>
    </location>
</feature>
<protein>
    <recommendedName>
        <fullName evidence="4">Transport protein</fullName>
    </recommendedName>
</protein>
<dbReference type="OrthoDB" id="9797976at2"/>
<dbReference type="InterPro" id="IPR007563">
    <property type="entry name" value="DUF554"/>
</dbReference>
<dbReference type="eggNOG" id="COG1811">
    <property type="taxonomic scope" value="Bacteria"/>
</dbReference>
<evidence type="ECO:0000313" key="2">
    <source>
        <dbReference type="EMBL" id="CCJ34796.1"/>
    </source>
</evidence>
<keyword evidence="3" id="KW-1185">Reference proteome</keyword>
<evidence type="ECO:0008006" key="4">
    <source>
        <dbReference type="Google" id="ProtNLM"/>
    </source>
</evidence>
<name>I7KX13_9CLOT</name>
<feature type="transmembrane region" description="Helical" evidence="1">
    <location>
        <begin position="137"/>
        <end position="162"/>
    </location>
</feature>
<evidence type="ECO:0000313" key="3">
    <source>
        <dbReference type="Proteomes" id="UP000007652"/>
    </source>
</evidence>
<dbReference type="Pfam" id="PF04474">
    <property type="entry name" value="DUF554"/>
    <property type="match status" value="1"/>
</dbReference>
<organism evidence="2 3">
    <name type="scientific">Caloramator australicus RC3</name>
    <dbReference type="NCBI Taxonomy" id="857293"/>
    <lineage>
        <taxon>Bacteria</taxon>
        <taxon>Bacillati</taxon>
        <taxon>Bacillota</taxon>
        <taxon>Clostridia</taxon>
        <taxon>Eubacteriales</taxon>
        <taxon>Clostridiaceae</taxon>
        <taxon>Caloramator</taxon>
    </lineage>
</organism>
<accession>I7KX13</accession>
<feature type="transmembrane region" description="Helical" evidence="1">
    <location>
        <begin position="6"/>
        <end position="21"/>
    </location>
</feature>
<feature type="transmembrane region" description="Helical" evidence="1">
    <location>
        <begin position="56"/>
        <end position="74"/>
    </location>
</feature>
<dbReference type="EMBL" id="CAKP01000159">
    <property type="protein sequence ID" value="CCJ34796.1"/>
    <property type="molecule type" value="Genomic_DNA"/>
</dbReference>
<dbReference type="RefSeq" id="WP_008910035.1">
    <property type="nucleotide sequence ID" value="NZ_CAKP01000159.1"/>
</dbReference>
<dbReference type="PANTHER" id="PTHR36111">
    <property type="entry name" value="INNER MEMBRANE PROTEIN-RELATED"/>
    <property type="match status" value="1"/>
</dbReference>
<keyword evidence="1" id="KW-0812">Transmembrane</keyword>
<keyword evidence="1" id="KW-0472">Membrane</keyword>
<dbReference type="AlphaFoldDB" id="I7KX13"/>
<dbReference type="Proteomes" id="UP000007652">
    <property type="component" value="Unassembled WGS sequence"/>
</dbReference>
<gene>
    <name evidence="2" type="ORF">CAAU_2713</name>
</gene>
<evidence type="ECO:0000256" key="1">
    <source>
        <dbReference type="SAM" id="Phobius"/>
    </source>
</evidence>
<proteinExistence type="predicted"/>
<dbReference type="PANTHER" id="PTHR36111:SF2">
    <property type="entry name" value="INNER MEMBRANE PROTEIN"/>
    <property type="match status" value="1"/>
</dbReference>
<comment type="caution">
    <text evidence="2">The sequence shown here is derived from an EMBL/GenBank/DDBJ whole genome shotgun (WGS) entry which is preliminary data.</text>
</comment>
<feature type="transmembrane region" description="Helical" evidence="1">
    <location>
        <begin position="33"/>
        <end position="50"/>
    </location>
</feature>
<feature type="transmembrane region" description="Helical" evidence="1">
    <location>
        <begin position="174"/>
        <end position="194"/>
    </location>
</feature>
<keyword evidence="1" id="KW-1133">Transmembrane helix</keyword>
<reference evidence="2 3" key="1">
    <citation type="journal article" date="2011" name="J. Bacteriol.">
        <title>Draft genome sequence of Caloramator australicus strain RC3T, a thermoanaerobe from the Great Artesian Basin of Australia.</title>
        <authorList>
            <person name="Ogg C.D."/>
            <person name="Patel B.K.C."/>
        </authorList>
    </citation>
    <scope>NUCLEOTIDE SEQUENCE [LARGE SCALE GENOMIC DNA]</scope>
    <source>
        <strain evidence="2 3">RC3</strain>
    </source>
</reference>